<dbReference type="EMBL" id="RCDB01000005">
    <property type="protein sequence ID" value="RLK46422.1"/>
    <property type="molecule type" value="Genomic_DNA"/>
</dbReference>
<dbReference type="Proteomes" id="UP000273158">
    <property type="component" value="Unassembled WGS sequence"/>
</dbReference>
<accession>A0A498BS76</accession>
<gene>
    <name evidence="2" type="ORF">C7474_2960</name>
</gene>
<dbReference type="AlphaFoldDB" id="A0A498BS76"/>
<proteinExistence type="predicted"/>
<organism evidence="2 3">
    <name type="scientific">Microbacterium telephonicum</name>
    <dbReference type="NCBI Taxonomy" id="1714841"/>
    <lineage>
        <taxon>Bacteria</taxon>
        <taxon>Bacillati</taxon>
        <taxon>Actinomycetota</taxon>
        <taxon>Actinomycetes</taxon>
        <taxon>Micrococcales</taxon>
        <taxon>Microbacteriaceae</taxon>
        <taxon>Microbacterium</taxon>
    </lineage>
</organism>
<sequence>MTPTRRPASHFVNANAVSVRGMARNGIGRPSKGERDAILAKPPVTFGAILKENADKEGLSYGDYLLLLAAEQLNMPQYAPKPPRNRAAELDIPREASSAAA</sequence>
<name>A0A498BS76_9MICO</name>
<evidence type="ECO:0000313" key="3">
    <source>
        <dbReference type="Proteomes" id="UP000273158"/>
    </source>
</evidence>
<evidence type="ECO:0000313" key="2">
    <source>
        <dbReference type="EMBL" id="RLK46422.1"/>
    </source>
</evidence>
<reference evidence="2 3" key="1">
    <citation type="journal article" date="2015" name="Stand. Genomic Sci.">
        <title>Genomic Encyclopedia of Bacterial and Archaeal Type Strains, Phase III: the genomes of soil and plant-associated and newly described type strains.</title>
        <authorList>
            <person name="Whitman W.B."/>
            <person name="Woyke T."/>
            <person name="Klenk H.P."/>
            <person name="Zhou Y."/>
            <person name="Lilburn T.G."/>
            <person name="Beck B.J."/>
            <person name="De Vos P."/>
            <person name="Vandamme P."/>
            <person name="Eisen J.A."/>
            <person name="Garrity G."/>
            <person name="Hugenholtz P."/>
            <person name="Kyrpides N.C."/>
        </authorList>
    </citation>
    <scope>NUCLEOTIDE SEQUENCE [LARGE SCALE GENOMIC DNA]</scope>
    <source>
        <strain evidence="2 3">S2T63</strain>
    </source>
</reference>
<evidence type="ECO:0000256" key="1">
    <source>
        <dbReference type="SAM" id="MobiDB-lite"/>
    </source>
</evidence>
<comment type="caution">
    <text evidence="2">The sequence shown here is derived from an EMBL/GenBank/DDBJ whole genome shotgun (WGS) entry which is preliminary data.</text>
</comment>
<feature type="region of interest" description="Disordered" evidence="1">
    <location>
        <begin position="77"/>
        <end position="101"/>
    </location>
</feature>
<protein>
    <submittedName>
        <fullName evidence="2">Uncharacterized protein</fullName>
    </submittedName>
</protein>
<keyword evidence="3" id="KW-1185">Reference proteome</keyword>